<dbReference type="AlphaFoldDB" id="A0A3A8HWX0"/>
<organism evidence="2 3">
    <name type="scientific">Corallococcus exercitus</name>
    <dbReference type="NCBI Taxonomy" id="2316736"/>
    <lineage>
        <taxon>Bacteria</taxon>
        <taxon>Pseudomonadati</taxon>
        <taxon>Myxococcota</taxon>
        <taxon>Myxococcia</taxon>
        <taxon>Myxococcales</taxon>
        <taxon>Cystobacterineae</taxon>
        <taxon>Myxococcaceae</taxon>
        <taxon>Corallococcus</taxon>
    </lineage>
</organism>
<keyword evidence="1" id="KW-0732">Signal</keyword>
<evidence type="ECO:0000313" key="2">
    <source>
        <dbReference type="EMBL" id="NOK33762.1"/>
    </source>
</evidence>
<feature type="signal peptide" evidence="1">
    <location>
        <begin position="1"/>
        <end position="25"/>
    </location>
</feature>
<sequence length="126" mass="13719">MESSLEHLRLALALCTLWTMGCATATCIDSETCCVEAHPGNPAACGLTDAEAAALLGTAAVGATAVGVTLKELDDPDDGWRQHCIDRYVQCKDSKKPRWLGDCYACLRSCEGQKQWPFDLCRPRRN</sequence>
<name>A0A3A8HWX0_9BACT</name>
<evidence type="ECO:0008006" key="4">
    <source>
        <dbReference type="Google" id="ProtNLM"/>
    </source>
</evidence>
<evidence type="ECO:0000313" key="3">
    <source>
        <dbReference type="Proteomes" id="UP000563426"/>
    </source>
</evidence>
<protein>
    <recommendedName>
        <fullName evidence="4">Lipoprotein</fullName>
    </recommendedName>
</protein>
<evidence type="ECO:0000256" key="1">
    <source>
        <dbReference type="SAM" id="SignalP"/>
    </source>
</evidence>
<accession>A0A3A8HWX0</accession>
<dbReference type="EMBL" id="JABFJV010000047">
    <property type="protein sequence ID" value="NOK33762.1"/>
    <property type="molecule type" value="Genomic_DNA"/>
</dbReference>
<feature type="chain" id="PRO_5044075981" description="Lipoprotein" evidence="1">
    <location>
        <begin position="26"/>
        <end position="126"/>
    </location>
</feature>
<keyword evidence="3" id="KW-1185">Reference proteome</keyword>
<comment type="caution">
    <text evidence="2">The sequence shown here is derived from an EMBL/GenBank/DDBJ whole genome shotgun (WGS) entry which is preliminary data.</text>
</comment>
<dbReference type="Proteomes" id="UP000563426">
    <property type="component" value="Unassembled WGS sequence"/>
</dbReference>
<proteinExistence type="predicted"/>
<gene>
    <name evidence="2" type="ORF">HMI49_11190</name>
</gene>
<dbReference type="RefSeq" id="WP_120528789.1">
    <property type="nucleotide sequence ID" value="NZ_JABFJV010000047.1"/>
</dbReference>
<reference evidence="2 3" key="1">
    <citation type="submission" date="2020-05" db="EMBL/GenBank/DDBJ databases">
        <authorList>
            <person name="Whitworth D."/>
        </authorList>
    </citation>
    <scope>NUCLEOTIDE SEQUENCE [LARGE SCALE GENOMIC DNA]</scope>
    <source>
        <strain evidence="2 3">AB043B</strain>
    </source>
</reference>